<evidence type="ECO:0000313" key="1">
    <source>
        <dbReference type="EMBL" id="CAB4144172.1"/>
    </source>
</evidence>
<accession>A0A6J5MD86</accession>
<proteinExistence type="predicted"/>
<protein>
    <submittedName>
        <fullName evidence="1">Uncharacterized protein</fullName>
    </submittedName>
</protein>
<gene>
    <name evidence="1" type="ORF">UFOVP455_24</name>
</gene>
<reference evidence="1" key="1">
    <citation type="submission" date="2020-04" db="EMBL/GenBank/DDBJ databases">
        <authorList>
            <person name="Chiriac C."/>
            <person name="Salcher M."/>
            <person name="Ghai R."/>
            <person name="Kavagutti S V."/>
        </authorList>
    </citation>
    <scope>NUCLEOTIDE SEQUENCE</scope>
</reference>
<dbReference type="EMBL" id="LR796427">
    <property type="protein sequence ID" value="CAB4144172.1"/>
    <property type="molecule type" value="Genomic_DNA"/>
</dbReference>
<name>A0A6J5MD86_9CAUD</name>
<organism evidence="1">
    <name type="scientific">uncultured Caudovirales phage</name>
    <dbReference type="NCBI Taxonomy" id="2100421"/>
    <lineage>
        <taxon>Viruses</taxon>
        <taxon>Duplodnaviria</taxon>
        <taxon>Heunggongvirae</taxon>
        <taxon>Uroviricota</taxon>
        <taxon>Caudoviricetes</taxon>
        <taxon>Peduoviridae</taxon>
        <taxon>Maltschvirus</taxon>
        <taxon>Maltschvirus maltsch</taxon>
    </lineage>
</organism>
<sequence>MKIKEIKVYEFHELSNESQNQAIEYFANKIDFADFWSREYKNTLDKFCNIFDVKLRNWNIDNCNYDYRISSIPDTEISGLKLYKLIQNSFWNSLYSKKTFYKNGKERKSKILLEQNDITGFCADYAILKPIYDYIKKPNLEYNYQDLIELCLDSFFSYWLDDIKYQYSNENIKEFIEINDYEFLESGELV</sequence>